<feature type="transmembrane region" description="Helical" evidence="7">
    <location>
        <begin position="284"/>
        <end position="312"/>
    </location>
</feature>
<dbReference type="Pfam" id="PF02687">
    <property type="entry name" value="FtsX"/>
    <property type="match status" value="1"/>
</dbReference>
<dbReference type="GO" id="GO:0005886">
    <property type="term" value="C:plasma membrane"/>
    <property type="evidence" value="ECO:0007669"/>
    <property type="project" value="UniProtKB-SubCell"/>
</dbReference>
<gene>
    <name evidence="10" type="ORF">OD750_001610</name>
</gene>
<evidence type="ECO:0000256" key="7">
    <source>
        <dbReference type="SAM" id="Phobius"/>
    </source>
</evidence>
<evidence type="ECO:0000259" key="9">
    <source>
        <dbReference type="Pfam" id="PF12704"/>
    </source>
</evidence>
<comment type="subcellular location">
    <subcellularLocation>
        <location evidence="1">Cell membrane</location>
        <topology evidence="1">Multi-pass membrane protein</topology>
    </subcellularLocation>
</comment>
<comment type="caution">
    <text evidence="10">The sequence shown here is derived from an EMBL/GenBank/DDBJ whole genome shotgun (WGS) entry which is preliminary data.</text>
</comment>
<dbReference type="PANTHER" id="PTHR30572:SF4">
    <property type="entry name" value="ABC TRANSPORTER PERMEASE YTRF"/>
    <property type="match status" value="1"/>
</dbReference>
<evidence type="ECO:0000313" key="10">
    <source>
        <dbReference type="EMBL" id="MDC8011237.1"/>
    </source>
</evidence>
<evidence type="ECO:0000259" key="8">
    <source>
        <dbReference type="Pfam" id="PF02687"/>
    </source>
</evidence>
<evidence type="ECO:0000256" key="1">
    <source>
        <dbReference type="ARBA" id="ARBA00004651"/>
    </source>
</evidence>
<dbReference type="Pfam" id="PF12704">
    <property type="entry name" value="MacB_PCD"/>
    <property type="match status" value="1"/>
</dbReference>
<reference evidence="10" key="1">
    <citation type="submission" date="2023-02" db="EMBL/GenBank/DDBJ databases">
        <title>Tahibacter soli sp. nov. isolated from soil.</title>
        <authorList>
            <person name="Baek J.H."/>
            <person name="Lee J.K."/>
            <person name="Choi D.G."/>
            <person name="Jeon C.O."/>
        </authorList>
    </citation>
    <scope>NUCLEOTIDE SEQUENCE</scope>
    <source>
        <strain evidence="10">BL</strain>
    </source>
</reference>
<comment type="similarity">
    <text evidence="6">Belongs to the ABC-4 integral membrane protein family.</text>
</comment>
<dbReference type="PANTHER" id="PTHR30572">
    <property type="entry name" value="MEMBRANE COMPONENT OF TRANSPORTER-RELATED"/>
    <property type="match status" value="1"/>
</dbReference>
<feature type="transmembrane region" description="Helical" evidence="7">
    <location>
        <begin position="373"/>
        <end position="392"/>
    </location>
</feature>
<dbReference type="InterPro" id="IPR050250">
    <property type="entry name" value="Macrolide_Exporter_MacB"/>
</dbReference>
<protein>
    <submittedName>
        <fullName evidence="10">ABC transporter permease</fullName>
    </submittedName>
</protein>
<dbReference type="Proteomes" id="UP001139971">
    <property type="component" value="Unassembled WGS sequence"/>
</dbReference>
<accession>A0A9X3YGT0</accession>
<feature type="domain" description="ABC3 transporter permease C-terminal" evidence="8">
    <location>
        <begin position="291"/>
        <end position="403"/>
    </location>
</feature>
<dbReference type="InterPro" id="IPR003838">
    <property type="entry name" value="ABC3_permease_C"/>
</dbReference>
<dbReference type="RefSeq" id="WP_263543742.1">
    <property type="nucleotide sequence ID" value="NZ_JAOVZO020000001.1"/>
</dbReference>
<keyword evidence="5 7" id="KW-0472">Membrane</keyword>
<keyword evidence="11" id="KW-1185">Reference proteome</keyword>
<evidence type="ECO:0000256" key="4">
    <source>
        <dbReference type="ARBA" id="ARBA00022989"/>
    </source>
</evidence>
<evidence type="ECO:0000256" key="2">
    <source>
        <dbReference type="ARBA" id="ARBA00022475"/>
    </source>
</evidence>
<dbReference type="EMBL" id="JAOVZO020000001">
    <property type="protein sequence ID" value="MDC8011237.1"/>
    <property type="molecule type" value="Genomic_DNA"/>
</dbReference>
<feature type="transmembrane region" description="Helical" evidence="7">
    <location>
        <begin position="332"/>
        <end position="353"/>
    </location>
</feature>
<dbReference type="AlphaFoldDB" id="A0A9X3YGT0"/>
<dbReference type="InterPro" id="IPR025857">
    <property type="entry name" value="MacB_PCD"/>
</dbReference>
<evidence type="ECO:0000256" key="3">
    <source>
        <dbReference type="ARBA" id="ARBA00022692"/>
    </source>
</evidence>
<dbReference type="GO" id="GO:0022857">
    <property type="term" value="F:transmembrane transporter activity"/>
    <property type="evidence" value="ECO:0007669"/>
    <property type="project" value="TreeGrafter"/>
</dbReference>
<keyword evidence="2" id="KW-1003">Cell membrane</keyword>
<sequence>MEFRPILSALMRSKVALVLIGLQIALTLAIVSNALFIINQRIENMGRASGMNEADTFMISSLGFGAGYDVKNAYAEDLATLRGMPGVANAAPILTVPMSQSGWSEGISLTTTQQNSDVGVAMYFIDEQGLDTYGLKLVGGRNFTADEITHRDVRSTSWPNIVMITKALGERLWPGQNAVGKQFYLDQEKPPLTVIGVVDRLIMPWPNISNRSGDKNAYEFSMMVPQMVPFGLQTRYLVRAEPGRVTELVKAVEAKLAQTNTSRIVREARTLTEIRAECYRSDRAMLIILIAVIVALLSITALGIVGMASFWVTQRTKQIGTRRALGATRGNILRYFLTENFVITTIGLALGAVLTYGVNLWLMQAYSAQRLPVLYLVGGMIALWLLGQLAVFGPATRASRVPPAVATRSV</sequence>
<evidence type="ECO:0000256" key="6">
    <source>
        <dbReference type="ARBA" id="ARBA00038076"/>
    </source>
</evidence>
<evidence type="ECO:0000256" key="5">
    <source>
        <dbReference type="ARBA" id="ARBA00023136"/>
    </source>
</evidence>
<name>A0A9X3YGT0_9GAMM</name>
<organism evidence="10 11">
    <name type="scientific">Tahibacter soli</name>
    <dbReference type="NCBI Taxonomy" id="2983605"/>
    <lineage>
        <taxon>Bacteria</taxon>
        <taxon>Pseudomonadati</taxon>
        <taxon>Pseudomonadota</taxon>
        <taxon>Gammaproteobacteria</taxon>
        <taxon>Lysobacterales</taxon>
        <taxon>Rhodanobacteraceae</taxon>
        <taxon>Tahibacter</taxon>
    </lineage>
</organism>
<evidence type="ECO:0000313" key="11">
    <source>
        <dbReference type="Proteomes" id="UP001139971"/>
    </source>
</evidence>
<proteinExistence type="inferred from homology"/>
<keyword evidence="3 7" id="KW-0812">Transmembrane</keyword>
<feature type="domain" description="MacB-like periplasmic core" evidence="9">
    <location>
        <begin position="34"/>
        <end position="250"/>
    </location>
</feature>
<keyword evidence="4 7" id="KW-1133">Transmembrane helix</keyword>